<accession>A0A1F4RPD4</accession>
<sequence length="281" mass="31042">MNAEALQKKAEEIRAVLFEMICNGGGGHIPAALSIVELLIVLYYRVLRIDPKNPDDPRRDRFILSKGHAATALYPILADKGFFSKKHLWTYGQKGTILGGHPEMHLIPGIDASTGSLGHGFPFAIGIAFSGRLDQADYKVYTILGDGECQEGSIWEAALFAAQKGLDNLVAIIDHNKLQALAPLGEIVGLEPFADKWRAFGWSVKEIDGHNFDEIISTIETIPFEKGKPGLIIANTIKGKGISYMENVPIWHYRLPNEEEMKEARKELKCSLYVGGRTKQA</sequence>
<dbReference type="STRING" id="1802568.A3F86_03310"/>
<evidence type="ECO:0000313" key="2">
    <source>
        <dbReference type="EMBL" id="OGC10075.1"/>
    </source>
</evidence>
<name>A0A1F4RPD4_UNCSA</name>
<comment type="caution">
    <text evidence="2">The sequence shown here is derived from an EMBL/GenBank/DDBJ whole genome shotgun (WGS) entry which is preliminary data.</text>
</comment>
<dbReference type="Gene3D" id="3.40.50.970">
    <property type="match status" value="1"/>
</dbReference>
<reference evidence="2 3" key="1">
    <citation type="journal article" date="2016" name="Nat. Commun.">
        <title>Thousands of microbial genomes shed light on interconnected biogeochemical processes in an aquifer system.</title>
        <authorList>
            <person name="Anantharaman K."/>
            <person name="Brown C.T."/>
            <person name="Hug L.A."/>
            <person name="Sharon I."/>
            <person name="Castelle C.J."/>
            <person name="Probst A.J."/>
            <person name="Thomas B.C."/>
            <person name="Singh A."/>
            <person name="Wilkins M.J."/>
            <person name="Karaoz U."/>
            <person name="Brodie E.L."/>
            <person name="Williams K.H."/>
            <person name="Hubbard S.S."/>
            <person name="Banfield J.F."/>
        </authorList>
    </citation>
    <scope>NUCLEOTIDE SEQUENCE [LARGE SCALE GENOMIC DNA]</scope>
</reference>
<evidence type="ECO:0000259" key="1">
    <source>
        <dbReference type="Pfam" id="PF00456"/>
    </source>
</evidence>
<protein>
    <submittedName>
        <fullName evidence="2">Transketolase</fullName>
    </submittedName>
</protein>
<dbReference type="PANTHER" id="PTHR47514">
    <property type="entry name" value="TRANSKETOLASE N-TERMINAL SECTION-RELATED"/>
    <property type="match status" value="1"/>
</dbReference>
<proteinExistence type="predicted"/>
<evidence type="ECO:0000313" key="3">
    <source>
        <dbReference type="Proteomes" id="UP000179095"/>
    </source>
</evidence>
<dbReference type="EMBL" id="METQ01000004">
    <property type="protein sequence ID" value="OGC10075.1"/>
    <property type="molecule type" value="Genomic_DNA"/>
</dbReference>
<organism evidence="2 3">
    <name type="scientific">candidate division WOR-1 bacterium RIFCSPLOWO2_12_FULL_45_9</name>
    <dbReference type="NCBI Taxonomy" id="1802568"/>
    <lineage>
        <taxon>Bacteria</taxon>
        <taxon>Bacillati</taxon>
        <taxon>Saganbacteria</taxon>
    </lineage>
</organism>
<dbReference type="AlphaFoldDB" id="A0A1F4RPD4"/>
<gene>
    <name evidence="2" type="ORF">A3F86_03310</name>
</gene>
<dbReference type="Proteomes" id="UP000179095">
    <property type="component" value="Unassembled WGS sequence"/>
</dbReference>
<dbReference type="Pfam" id="PF00456">
    <property type="entry name" value="Transketolase_N"/>
    <property type="match status" value="1"/>
</dbReference>
<dbReference type="InterPro" id="IPR029061">
    <property type="entry name" value="THDP-binding"/>
</dbReference>
<dbReference type="InterPro" id="IPR005474">
    <property type="entry name" value="Transketolase_N"/>
</dbReference>
<feature type="domain" description="Transketolase N-terminal" evidence="1">
    <location>
        <begin position="8"/>
        <end position="268"/>
    </location>
</feature>
<dbReference type="PANTHER" id="PTHR47514:SF2">
    <property type="entry name" value="TRANSKETOLASE"/>
    <property type="match status" value="1"/>
</dbReference>
<dbReference type="SUPFAM" id="SSF52518">
    <property type="entry name" value="Thiamin diphosphate-binding fold (THDP-binding)"/>
    <property type="match status" value="1"/>
</dbReference>
<dbReference type="CDD" id="cd02012">
    <property type="entry name" value="TPP_TK"/>
    <property type="match status" value="1"/>
</dbReference>